<keyword evidence="12" id="KW-1185">Reference proteome</keyword>
<feature type="transmembrane region" description="Helical" evidence="9">
    <location>
        <begin position="260"/>
        <end position="280"/>
    </location>
</feature>
<feature type="transmembrane region" description="Helical" evidence="9">
    <location>
        <begin position="63"/>
        <end position="84"/>
    </location>
</feature>
<evidence type="ECO:0000313" key="12">
    <source>
        <dbReference type="Proteomes" id="UP001501495"/>
    </source>
</evidence>
<feature type="transmembrane region" description="Helical" evidence="9">
    <location>
        <begin position="206"/>
        <end position="225"/>
    </location>
</feature>
<evidence type="ECO:0000313" key="11">
    <source>
        <dbReference type="EMBL" id="GAA4124150.1"/>
    </source>
</evidence>
<protein>
    <recommendedName>
        <fullName evidence="9">Transport permease protein</fullName>
    </recommendedName>
</protein>
<evidence type="ECO:0000256" key="3">
    <source>
        <dbReference type="ARBA" id="ARBA00022448"/>
    </source>
</evidence>
<dbReference type="PANTHER" id="PTHR30413:SF8">
    <property type="entry name" value="TRANSPORT PERMEASE PROTEIN"/>
    <property type="match status" value="1"/>
</dbReference>
<dbReference type="EMBL" id="BAAAZH010000024">
    <property type="protein sequence ID" value="GAA4124150.1"/>
    <property type="molecule type" value="Genomic_DNA"/>
</dbReference>
<keyword evidence="6 9" id="KW-0812">Transmembrane</keyword>
<feature type="transmembrane region" description="Helical" evidence="9">
    <location>
        <begin position="90"/>
        <end position="112"/>
    </location>
</feature>
<sequence>MSAGGGARSPLAQLAAEHGLQRVGVRPPFESYLAQAWERRHFMVAMAASKAYARNQAGYLGQVWAVLTPALWAGVYLLVFGVVLQTNRGIANYTGFLVVGVFLFHFSTSSISNGSKAITNNAELIGSLQFPRVLLPMAAVLAELFTLLPALAVMIVVVIASGEPVTTSWLLLPLAVGLQWIFGTGIALIFARLVAQVRDVARLVPFVLRALMYTSGVFFSLSHYVHDPTAAAILQHQPIALYLELARSALLREVPADPSAWLWGAGWAVGAAVVGLWFFWGAEERYGRG</sequence>
<comment type="subcellular location">
    <subcellularLocation>
        <location evidence="1">Cell inner membrane</location>
        <topology evidence="1">Multi-pass membrane protein</topology>
    </subcellularLocation>
    <subcellularLocation>
        <location evidence="9">Cell membrane</location>
        <topology evidence="9">Multi-pass membrane protein</topology>
    </subcellularLocation>
</comment>
<evidence type="ECO:0000256" key="6">
    <source>
        <dbReference type="ARBA" id="ARBA00022692"/>
    </source>
</evidence>
<gene>
    <name evidence="11" type="ORF">GCM10022215_31600</name>
</gene>
<dbReference type="InterPro" id="IPR047817">
    <property type="entry name" value="ABC2_TM_bact-type"/>
</dbReference>
<evidence type="ECO:0000256" key="1">
    <source>
        <dbReference type="ARBA" id="ARBA00004429"/>
    </source>
</evidence>
<dbReference type="PANTHER" id="PTHR30413">
    <property type="entry name" value="INNER MEMBRANE TRANSPORT PERMEASE"/>
    <property type="match status" value="1"/>
</dbReference>
<dbReference type="Pfam" id="PF01061">
    <property type="entry name" value="ABC2_membrane"/>
    <property type="match status" value="1"/>
</dbReference>
<comment type="caution">
    <text evidence="11">The sequence shown here is derived from an EMBL/GenBank/DDBJ whole genome shotgun (WGS) entry which is preliminary data.</text>
</comment>
<feature type="domain" description="ABC transmembrane type-2" evidence="10">
    <location>
        <begin position="60"/>
        <end position="282"/>
    </location>
</feature>
<dbReference type="PROSITE" id="PS51012">
    <property type="entry name" value="ABC_TM2"/>
    <property type="match status" value="1"/>
</dbReference>
<reference evidence="12" key="1">
    <citation type="journal article" date="2019" name="Int. J. Syst. Evol. Microbiol.">
        <title>The Global Catalogue of Microorganisms (GCM) 10K type strain sequencing project: providing services to taxonomists for standard genome sequencing and annotation.</title>
        <authorList>
            <consortium name="The Broad Institute Genomics Platform"/>
            <consortium name="The Broad Institute Genome Sequencing Center for Infectious Disease"/>
            <person name="Wu L."/>
            <person name="Ma J."/>
        </authorList>
    </citation>
    <scope>NUCLEOTIDE SEQUENCE [LARGE SCALE GENOMIC DNA]</scope>
    <source>
        <strain evidence="12">JCM 16703</strain>
    </source>
</reference>
<keyword evidence="3 9" id="KW-0813">Transport</keyword>
<feature type="transmembrane region" description="Helical" evidence="9">
    <location>
        <begin position="171"/>
        <end position="194"/>
    </location>
</feature>
<dbReference type="Proteomes" id="UP001501495">
    <property type="component" value="Unassembled WGS sequence"/>
</dbReference>
<evidence type="ECO:0000256" key="5">
    <source>
        <dbReference type="ARBA" id="ARBA00022519"/>
    </source>
</evidence>
<keyword evidence="8 9" id="KW-0472">Membrane</keyword>
<evidence type="ECO:0000256" key="8">
    <source>
        <dbReference type="ARBA" id="ARBA00023136"/>
    </source>
</evidence>
<proteinExistence type="inferred from homology"/>
<evidence type="ECO:0000259" key="10">
    <source>
        <dbReference type="PROSITE" id="PS51012"/>
    </source>
</evidence>
<evidence type="ECO:0000256" key="4">
    <source>
        <dbReference type="ARBA" id="ARBA00022475"/>
    </source>
</evidence>
<organism evidence="11 12">
    <name type="scientific">Nocardioides fonticola</name>
    <dbReference type="NCBI Taxonomy" id="450363"/>
    <lineage>
        <taxon>Bacteria</taxon>
        <taxon>Bacillati</taxon>
        <taxon>Actinomycetota</taxon>
        <taxon>Actinomycetes</taxon>
        <taxon>Propionibacteriales</taxon>
        <taxon>Nocardioidaceae</taxon>
        <taxon>Nocardioides</taxon>
    </lineage>
</organism>
<comment type="similarity">
    <text evidence="2 9">Belongs to the ABC-2 integral membrane protein family.</text>
</comment>
<name>A0ABP7XS44_9ACTN</name>
<evidence type="ECO:0000256" key="7">
    <source>
        <dbReference type="ARBA" id="ARBA00022989"/>
    </source>
</evidence>
<feature type="transmembrane region" description="Helical" evidence="9">
    <location>
        <begin position="133"/>
        <end position="159"/>
    </location>
</feature>
<accession>A0ABP7XS44</accession>
<keyword evidence="7 9" id="KW-1133">Transmembrane helix</keyword>
<dbReference type="InterPro" id="IPR013525">
    <property type="entry name" value="ABC2_TM"/>
</dbReference>
<keyword evidence="4 9" id="KW-1003">Cell membrane</keyword>
<evidence type="ECO:0000256" key="2">
    <source>
        <dbReference type="ARBA" id="ARBA00007783"/>
    </source>
</evidence>
<keyword evidence="5" id="KW-0997">Cell inner membrane</keyword>
<dbReference type="RefSeq" id="WP_344734423.1">
    <property type="nucleotide sequence ID" value="NZ_BAAAZH010000024.1"/>
</dbReference>
<evidence type="ECO:0000256" key="9">
    <source>
        <dbReference type="RuleBase" id="RU361157"/>
    </source>
</evidence>